<evidence type="ECO:0000256" key="4">
    <source>
        <dbReference type="ARBA" id="ARBA00023187"/>
    </source>
</evidence>
<dbReference type="FunFam" id="3.30.70.330:FF:000286">
    <property type="entry name" value="Putative pre-mRNA branch site protein p14"/>
    <property type="match status" value="1"/>
</dbReference>
<keyword evidence="10" id="KW-1185">Reference proteome</keyword>
<dbReference type="Proteomes" id="UP000001744">
    <property type="component" value="Unassembled WGS sequence"/>
</dbReference>
<reference evidence="8 10" key="1">
    <citation type="journal article" date="2011" name="Science">
        <title>Comparative functional genomics of the fission yeasts.</title>
        <authorList>
            <person name="Rhind N."/>
            <person name="Chen Z."/>
            <person name="Yassour M."/>
            <person name="Thompson D.A."/>
            <person name="Haas B.J."/>
            <person name="Habib N."/>
            <person name="Wapinski I."/>
            <person name="Roy S."/>
            <person name="Lin M.F."/>
            <person name="Heiman D.I."/>
            <person name="Young S.K."/>
            <person name="Furuya K."/>
            <person name="Guo Y."/>
            <person name="Pidoux A."/>
            <person name="Chen H.M."/>
            <person name="Robbertse B."/>
            <person name="Goldberg J.M."/>
            <person name="Aoki K."/>
            <person name="Bayne E.H."/>
            <person name="Berlin A.M."/>
            <person name="Desjardins C.A."/>
            <person name="Dobbs E."/>
            <person name="Dukaj L."/>
            <person name="Fan L."/>
            <person name="FitzGerald M.G."/>
            <person name="French C."/>
            <person name="Gujja S."/>
            <person name="Hansen K."/>
            <person name="Keifenheim D."/>
            <person name="Levin J.Z."/>
            <person name="Mosher R.A."/>
            <person name="Mueller C.A."/>
            <person name="Pfiffner J."/>
            <person name="Priest M."/>
            <person name="Russ C."/>
            <person name="Smialowska A."/>
            <person name="Swoboda P."/>
            <person name="Sykes S.M."/>
            <person name="Vaughn M."/>
            <person name="Vengrova S."/>
            <person name="Yoder R."/>
            <person name="Zeng Q."/>
            <person name="Allshire R."/>
            <person name="Baulcombe D."/>
            <person name="Birren B.W."/>
            <person name="Brown W."/>
            <person name="Ekwall K."/>
            <person name="Kellis M."/>
            <person name="Leatherwood J."/>
            <person name="Levin H."/>
            <person name="Margalit H."/>
            <person name="Martienssen R."/>
            <person name="Nieduszynski C.A."/>
            <person name="Spatafora J.W."/>
            <person name="Friedman N."/>
            <person name="Dalgaard J.Z."/>
            <person name="Baumann P."/>
            <person name="Niki H."/>
            <person name="Regev A."/>
            <person name="Nusbaum C."/>
        </authorList>
    </citation>
    <scope>NUCLEOTIDE SEQUENCE [LARGE SCALE GENOMIC DNA]</scope>
    <source>
        <strain evidence="10">yFS275 / FY16936</strain>
    </source>
</reference>
<dbReference type="GO" id="GO:0003723">
    <property type="term" value="F:RNA binding"/>
    <property type="evidence" value="ECO:0007669"/>
    <property type="project" value="UniProtKB-UniRule"/>
</dbReference>
<proteinExistence type="predicted"/>
<evidence type="ECO:0000313" key="8">
    <source>
        <dbReference type="EMBL" id="EEB05525.1"/>
    </source>
</evidence>
<evidence type="ECO:0000259" key="7">
    <source>
        <dbReference type="PROSITE" id="PS50102"/>
    </source>
</evidence>
<dbReference type="VEuPathDB" id="FungiDB:SJAG_00539"/>
<sequence length="113" mass="12897">MSKTIGPEVTRILFVKNLSFKVTRDDMYELFGRFGQIRQIRLGNAVNTKGTALVVYDTVADAKLACDKLSGYNFMDRYLVVHYWSPEKQKADGQDLAARYAALEEAKRKYGIH</sequence>
<feature type="domain" description="RRM" evidence="7">
    <location>
        <begin position="11"/>
        <end position="86"/>
    </location>
</feature>
<dbReference type="OrthoDB" id="275748at2759"/>
<gene>
    <name evidence="9" type="primary">sap14</name>
    <name evidence="8" type="ORF">SJAG_00539</name>
</gene>
<evidence type="ECO:0000313" key="10">
    <source>
        <dbReference type="Proteomes" id="UP000001744"/>
    </source>
</evidence>
<name>B6JVX4_SCHJY</name>
<dbReference type="PANTHER" id="PTHR10352">
    <property type="entry name" value="EUKARYOTIC TRANSLATION INITIATION FACTOR 3 SUBUNIT G"/>
    <property type="match status" value="1"/>
</dbReference>
<dbReference type="GO" id="GO:0006397">
    <property type="term" value="P:mRNA processing"/>
    <property type="evidence" value="ECO:0007669"/>
    <property type="project" value="UniProtKB-KW"/>
</dbReference>
<dbReference type="InterPro" id="IPR035979">
    <property type="entry name" value="RBD_domain_sf"/>
</dbReference>
<dbReference type="InterPro" id="IPR012677">
    <property type="entry name" value="Nucleotide-bd_a/b_plait_sf"/>
</dbReference>
<dbReference type="RefSeq" id="XP_002171818.1">
    <property type="nucleotide sequence ID" value="XM_002171782.1"/>
</dbReference>
<dbReference type="Gene3D" id="3.30.70.330">
    <property type="match status" value="1"/>
</dbReference>
<dbReference type="Pfam" id="PF00076">
    <property type="entry name" value="RRM_1"/>
    <property type="match status" value="1"/>
</dbReference>
<dbReference type="GeneID" id="7051237"/>
<evidence type="ECO:0000256" key="2">
    <source>
        <dbReference type="ARBA" id="ARBA00022664"/>
    </source>
</evidence>
<evidence type="ECO:0000256" key="3">
    <source>
        <dbReference type="ARBA" id="ARBA00022884"/>
    </source>
</evidence>
<dbReference type="JaponicusDB" id="SJAG_00539">
    <property type="gene designation" value="sap14"/>
</dbReference>
<dbReference type="InterPro" id="IPR034150">
    <property type="entry name" value="SF3B6_RRM"/>
</dbReference>
<organism evidence="8 10">
    <name type="scientific">Schizosaccharomyces japonicus (strain yFS275 / FY16936)</name>
    <name type="common">Fission yeast</name>
    <dbReference type="NCBI Taxonomy" id="402676"/>
    <lineage>
        <taxon>Eukaryota</taxon>
        <taxon>Fungi</taxon>
        <taxon>Dikarya</taxon>
        <taxon>Ascomycota</taxon>
        <taxon>Taphrinomycotina</taxon>
        <taxon>Schizosaccharomycetes</taxon>
        <taxon>Schizosaccharomycetales</taxon>
        <taxon>Schizosaccharomycetaceae</taxon>
        <taxon>Schizosaccharomyces</taxon>
    </lineage>
</organism>
<keyword evidence="2" id="KW-0507">mRNA processing</keyword>
<evidence type="ECO:0000256" key="6">
    <source>
        <dbReference type="PROSITE-ProRule" id="PRU00176"/>
    </source>
</evidence>
<dbReference type="InterPro" id="IPR000504">
    <property type="entry name" value="RRM_dom"/>
</dbReference>
<comment type="subcellular location">
    <subcellularLocation>
        <location evidence="1">Nucleus</location>
    </subcellularLocation>
</comment>
<evidence type="ECO:0000256" key="5">
    <source>
        <dbReference type="ARBA" id="ARBA00023242"/>
    </source>
</evidence>
<dbReference type="HOGENOM" id="CLU_012062_25_2_1"/>
<dbReference type="SUPFAM" id="SSF54928">
    <property type="entry name" value="RNA-binding domain, RBD"/>
    <property type="match status" value="1"/>
</dbReference>
<dbReference type="SMART" id="SM00360">
    <property type="entry name" value="RRM"/>
    <property type="match status" value="1"/>
</dbReference>
<keyword evidence="3 6" id="KW-0694">RNA-binding</keyword>
<dbReference type="eggNOG" id="KOG0114">
    <property type="taxonomic scope" value="Eukaryota"/>
</dbReference>
<keyword evidence="4" id="KW-0508">mRNA splicing</keyword>
<dbReference type="STRING" id="402676.B6JVX4"/>
<evidence type="ECO:0000256" key="1">
    <source>
        <dbReference type="ARBA" id="ARBA00004123"/>
    </source>
</evidence>
<dbReference type="PROSITE" id="PS50102">
    <property type="entry name" value="RRM"/>
    <property type="match status" value="1"/>
</dbReference>
<dbReference type="GO" id="GO:0008380">
    <property type="term" value="P:RNA splicing"/>
    <property type="evidence" value="ECO:0007669"/>
    <property type="project" value="UniProtKB-KW"/>
</dbReference>
<dbReference type="GO" id="GO:0005686">
    <property type="term" value="C:U2 snRNP"/>
    <property type="evidence" value="ECO:0007669"/>
    <property type="project" value="EnsemblFungi"/>
</dbReference>
<dbReference type="CDD" id="cd12241">
    <property type="entry name" value="RRM_SF3B14"/>
    <property type="match status" value="1"/>
</dbReference>
<evidence type="ECO:0000313" key="9">
    <source>
        <dbReference type="JaponicusDB" id="SJAG_00539"/>
    </source>
</evidence>
<dbReference type="AlphaFoldDB" id="B6JVX4"/>
<protein>
    <submittedName>
        <fullName evidence="8">U2 snRNP-associated protein Sf3b14</fullName>
    </submittedName>
</protein>
<accession>B6JVX4</accession>
<dbReference type="OMA" id="HQPDKMV"/>
<keyword evidence="5" id="KW-0539">Nucleus</keyword>
<dbReference type="EMBL" id="KE651166">
    <property type="protein sequence ID" value="EEB05525.1"/>
    <property type="molecule type" value="Genomic_DNA"/>
</dbReference>